<dbReference type="InterPro" id="IPR018541">
    <property type="entry name" value="Ftsk_gamma"/>
</dbReference>
<evidence type="ECO:0000313" key="3">
    <source>
        <dbReference type="Proteomes" id="UP000040841"/>
    </source>
</evidence>
<dbReference type="Pfam" id="PF09397">
    <property type="entry name" value="FtsK_gamma"/>
    <property type="match status" value="1"/>
</dbReference>
<dbReference type="InterPro" id="IPR036390">
    <property type="entry name" value="WH_DNA-bd_sf"/>
</dbReference>
<dbReference type="EMBL" id="CQBM01000001">
    <property type="protein sequence ID" value="CNH45102.1"/>
    <property type="molecule type" value="Genomic_DNA"/>
</dbReference>
<comment type="caution">
    <text evidence="2">The sequence shown here is derived from an EMBL/GenBank/DDBJ whole genome shotgun (WGS) entry which is preliminary data.</text>
</comment>
<dbReference type="AlphaFoldDB" id="A0AA36LN36"/>
<dbReference type="Proteomes" id="UP000040841">
    <property type="component" value="Unassembled WGS sequence"/>
</dbReference>
<name>A0AA36LN36_YERMO</name>
<dbReference type="Gene3D" id="1.10.10.10">
    <property type="entry name" value="Winged helix-like DNA-binding domain superfamily/Winged helix DNA-binding domain"/>
    <property type="match status" value="1"/>
</dbReference>
<evidence type="ECO:0000259" key="1">
    <source>
        <dbReference type="Pfam" id="PF09397"/>
    </source>
</evidence>
<dbReference type="SUPFAM" id="SSF46785">
    <property type="entry name" value="Winged helix' DNA-binding domain"/>
    <property type="match status" value="1"/>
</dbReference>
<dbReference type="InterPro" id="IPR036388">
    <property type="entry name" value="WH-like_DNA-bd_sf"/>
</dbReference>
<dbReference type="RefSeq" id="WP_049645972.1">
    <property type="nucleotide sequence ID" value="NZ_CABHYS010000035.1"/>
</dbReference>
<reference evidence="2 3" key="1">
    <citation type="submission" date="2015-03" db="EMBL/GenBank/DDBJ databases">
        <authorList>
            <consortium name="Pathogen Informatics"/>
            <person name="Murphy D."/>
        </authorList>
    </citation>
    <scope>NUCLEOTIDE SEQUENCE [LARGE SCALE GENOMIC DNA]</scope>
    <source>
        <strain evidence="2 3">FE82747</strain>
    </source>
</reference>
<organism evidence="2 3">
    <name type="scientific">Yersinia mollaretii</name>
    <dbReference type="NCBI Taxonomy" id="33060"/>
    <lineage>
        <taxon>Bacteria</taxon>
        <taxon>Pseudomonadati</taxon>
        <taxon>Pseudomonadota</taxon>
        <taxon>Gammaproteobacteria</taxon>
        <taxon>Enterobacterales</taxon>
        <taxon>Yersiniaceae</taxon>
        <taxon>Yersinia</taxon>
    </lineage>
</organism>
<accession>A0AA36LN36</accession>
<gene>
    <name evidence="2" type="ORF">ERS008502_00490</name>
</gene>
<sequence length="72" mass="8304">MKDSQSIFPDTNNIDKIIKNKNGEPTDLLHEKTIELIFNEGLKVVKVSTVQHHFRIGYNRAANILEKIRESN</sequence>
<feature type="domain" description="FtsK gamma" evidence="1">
    <location>
        <begin position="26"/>
        <end position="70"/>
    </location>
</feature>
<protein>
    <submittedName>
        <fullName evidence="2">Ftsk gamma domain</fullName>
    </submittedName>
</protein>
<evidence type="ECO:0000313" key="2">
    <source>
        <dbReference type="EMBL" id="CNH45102.1"/>
    </source>
</evidence>
<proteinExistence type="predicted"/>